<evidence type="ECO:0000259" key="9">
    <source>
        <dbReference type="PROSITE" id="PS50928"/>
    </source>
</evidence>
<keyword evidence="6 8" id="KW-1133">Transmembrane helix</keyword>
<feature type="transmembrane region" description="Helical" evidence="8">
    <location>
        <begin position="187"/>
        <end position="212"/>
    </location>
</feature>
<comment type="subcellular location">
    <subcellularLocation>
        <location evidence="1 8">Cell membrane</location>
        <topology evidence="1 8">Multi-pass membrane protein</topology>
    </subcellularLocation>
</comment>
<dbReference type="InterPro" id="IPR000515">
    <property type="entry name" value="MetI-like"/>
</dbReference>
<dbReference type="EMBL" id="BJMV01000009">
    <property type="protein sequence ID" value="GEB86045.1"/>
    <property type="molecule type" value="Genomic_DNA"/>
</dbReference>
<dbReference type="InterPro" id="IPR051789">
    <property type="entry name" value="Bact_Polyamine_Transport"/>
</dbReference>
<organism evidence="10 11">
    <name type="scientific">Acetobacter peroxydans</name>
    <dbReference type="NCBI Taxonomy" id="104098"/>
    <lineage>
        <taxon>Bacteria</taxon>
        <taxon>Pseudomonadati</taxon>
        <taxon>Pseudomonadota</taxon>
        <taxon>Alphaproteobacteria</taxon>
        <taxon>Acetobacterales</taxon>
        <taxon>Acetobacteraceae</taxon>
        <taxon>Acetobacter</taxon>
    </lineage>
</organism>
<feature type="transmembrane region" description="Helical" evidence="8">
    <location>
        <begin position="113"/>
        <end position="137"/>
    </location>
</feature>
<keyword evidence="7 8" id="KW-0472">Membrane</keyword>
<gene>
    <name evidence="10" type="ORF">APE01nite_18420</name>
</gene>
<evidence type="ECO:0000256" key="3">
    <source>
        <dbReference type="ARBA" id="ARBA00022448"/>
    </source>
</evidence>
<evidence type="ECO:0000256" key="8">
    <source>
        <dbReference type="RuleBase" id="RU363032"/>
    </source>
</evidence>
<evidence type="ECO:0000313" key="11">
    <source>
        <dbReference type="Proteomes" id="UP000317730"/>
    </source>
</evidence>
<dbReference type="GO" id="GO:0005886">
    <property type="term" value="C:plasma membrane"/>
    <property type="evidence" value="ECO:0007669"/>
    <property type="project" value="UniProtKB-SubCell"/>
</dbReference>
<dbReference type="AlphaFoldDB" id="A0A4Y3TZB4"/>
<dbReference type="GO" id="GO:0055085">
    <property type="term" value="P:transmembrane transport"/>
    <property type="evidence" value="ECO:0007669"/>
    <property type="project" value="InterPro"/>
</dbReference>
<evidence type="ECO:0000256" key="2">
    <source>
        <dbReference type="ARBA" id="ARBA00007069"/>
    </source>
</evidence>
<comment type="caution">
    <text evidence="10">The sequence shown here is derived from an EMBL/GenBank/DDBJ whole genome shotgun (WGS) entry which is preliminary data.</text>
</comment>
<feature type="transmembrane region" description="Helical" evidence="8">
    <location>
        <begin position="79"/>
        <end position="101"/>
    </location>
</feature>
<feature type="transmembrane region" description="Helical" evidence="8">
    <location>
        <begin position="143"/>
        <end position="166"/>
    </location>
</feature>
<protein>
    <submittedName>
        <fullName evidence="10">ABC transporter permease</fullName>
    </submittedName>
</protein>
<accession>A0A4Y3TZB4</accession>
<keyword evidence="5 8" id="KW-0812">Transmembrane</keyword>
<dbReference type="Gene3D" id="1.10.3720.10">
    <property type="entry name" value="MetI-like"/>
    <property type="match status" value="1"/>
</dbReference>
<sequence>MNTSQKRGAGGWKQLACKGLTAAYMAACFCFIFAPVAVLVLFSFQDGRLPVPPFHGPTLHWYAQALANDRLLSAMGHSFLVGAGSAFLSVVLGFLAAYGLARYRFRGQTLVRSILVLPMAVSYLIVGMGLLVMASWLNIAPSLWLVCISHVVINMPLAFAICSAQFNPAQVRMEMAAGDLGASLPRVLLQITVPMMAPALSAAFILCFTLSWDEFLTAFLLSRFDITLPVAIWGLLRGGLNPQTNAIGSMVFFGAAALALGAEYLMFRKKSS</sequence>
<keyword evidence="3 8" id="KW-0813">Transport</keyword>
<dbReference type="SUPFAM" id="SSF161098">
    <property type="entry name" value="MetI-like"/>
    <property type="match status" value="1"/>
</dbReference>
<feature type="transmembrane region" description="Helical" evidence="8">
    <location>
        <begin position="21"/>
        <end position="44"/>
    </location>
</feature>
<evidence type="ECO:0000256" key="6">
    <source>
        <dbReference type="ARBA" id="ARBA00022989"/>
    </source>
</evidence>
<keyword evidence="11" id="KW-1185">Reference proteome</keyword>
<dbReference type="OrthoDB" id="9790107at2"/>
<dbReference type="PROSITE" id="PS50928">
    <property type="entry name" value="ABC_TM1"/>
    <property type="match status" value="1"/>
</dbReference>
<dbReference type="Pfam" id="PF00528">
    <property type="entry name" value="BPD_transp_1"/>
    <property type="match status" value="1"/>
</dbReference>
<feature type="domain" description="ABC transmembrane type-1" evidence="9">
    <location>
        <begin position="75"/>
        <end position="262"/>
    </location>
</feature>
<keyword evidence="4" id="KW-1003">Cell membrane</keyword>
<proteinExistence type="inferred from homology"/>
<dbReference type="CDD" id="cd06261">
    <property type="entry name" value="TM_PBP2"/>
    <property type="match status" value="1"/>
</dbReference>
<feature type="transmembrane region" description="Helical" evidence="8">
    <location>
        <begin position="246"/>
        <end position="267"/>
    </location>
</feature>
<dbReference type="InterPro" id="IPR035906">
    <property type="entry name" value="MetI-like_sf"/>
</dbReference>
<dbReference type="PANTHER" id="PTHR43848">
    <property type="entry name" value="PUTRESCINE TRANSPORT SYSTEM PERMEASE PROTEIN POTI"/>
    <property type="match status" value="1"/>
</dbReference>
<evidence type="ECO:0000256" key="4">
    <source>
        <dbReference type="ARBA" id="ARBA00022475"/>
    </source>
</evidence>
<evidence type="ECO:0000313" key="10">
    <source>
        <dbReference type="EMBL" id="GEB86045.1"/>
    </source>
</evidence>
<name>A0A4Y3TZB4_9PROT</name>
<evidence type="ECO:0000256" key="7">
    <source>
        <dbReference type="ARBA" id="ARBA00023136"/>
    </source>
</evidence>
<dbReference type="Proteomes" id="UP000317730">
    <property type="component" value="Unassembled WGS sequence"/>
</dbReference>
<evidence type="ECO:0000256" key="1">
    <source>
        <dbReference type="ARBA" id="ARBA00004651"/>
    </source>
</evidence>
<dbReference type="RefSeq" id="WP_141376813.1">
    <property type="nucleotide sequence ID" value="NZ_BAPL01000032.1"/>
</dbReference>
<dbReference type="PANTHER" id="PTHR43848:SF2">
    <property type="entry name" value="PUTRESCINE TRANSPORT SYSTEM PERMEASE PROTEIN POTI"/>
    <property type="match status" value="1"/>
</dbReference>
<reference evidence="10 11" key="1">
    <citation type="submission" date="2019-06" db="EMBL/GenBank/DDBJ databases">
        <title>Whole genome shotgun sequence of Acetobacter peroxydans NBRC 13755.</title>
        <authorList>
            <person name="Hosoyama A."/>
            <person name="Uohara A."/>
            <person name="Ohji S."/>
            <person name="Ichikawa N."/>
        </authorList>
    </citation>
    <scope>NUCLEOTIDE SEQUENCE [LARGE SCALE GENOMIC DNA]</scope>
    <source>
        <strain evidence="10 11">NBRC 13755</strain>
    </source>
</reference>
<evidence type="ECO:0000256" key="5">
    <source>
        <dbReference type="ARBA" id="ARBA00022692"/>
    </source>
</evidence>
<comment type="similarity">
    <text evidence="2">Belongs to the binding-protein-dependent transport system permease family. CysTW subfamily.</text>
</comment>